<dbReference type="GO" id="GO:0030638">
    <property type="term" value="P:polyketide metabolic process"/>
    <property type="evidence" value="ECO:0007669"/>
    <property type="project" value="InterPro"/>
</dbReference>
<protein>
    <submittedName>
        <fullName evidence="1">Ester cyclase</fullName>
    </submittedName>
</protein>
<dbReference type="InterPro" id="IPR032710">
    <property type="entry name" value="NTF2-like_dom_sf"/>
</dbReference>
<keyword evidence="2" id="KW-1185">Reference proteome</keyword>
<dbReference type="RefSeq" id="WP_270027591.1">
    <property type="nucleotide sequence ID" value="NZ_JAPDDP010000048.1"/>
</dbReference>
<evidence type="ECO:0000313" key="1">
    <source>
        <dbReference type="EMBL" id="MDA0183195.1"/>
    </source>
</evidence>
<dbReference type="Gene3D" id="3.10.450.50">
    <property type="match status" value="1"/>
</dbReference>
<comment type="caution">
    <text evidence="1">The sequence shown here is derived from an EMBL/GenBank/DDBJ whole genome shotgun (WGS) entry which is preliminary data.</text>
</comment>
<dbReference type="Proteomes" id="UP001147653">
    <property type="component" value="Unassembled WGS sequence"/>
</dbReference>
<dbReference type="PANTHER" id="PTHR38436">
    <property type="entry name" value="POLYKETIDE CYCLASE SNOAL-LIKE DOMAIN"/>
    <property type="match status" value="1"/>
</dbReference>
<dbReference type="PANTHER" id="PTHR38436:SF3">
    <property type="entry name" value="CARBOXYMETHYLENEBUTENOLIDASE-RELATED"/>
    <property type="match status" value="1"/>
</dbReference>
<name>A0A9X3NDZ5_9ACTN</name>
<dbReference type="InterPro" id="IPR009959">
    <property type="entry name" value="Cyclase_SnoaL-like"/>
</dbReference>
<gene>
    <name evidence="1" type="ORF">OJ997_22990</name>
</gene>
<dbReference type="Pfam" id="PF07366">
    <property type="entry name" value="SnoaL"/>
    <property type="match status" value="1"/>
</dbReference>
<organism evidence="1 2">
    <name type="scientific">Solirubrobacter phytolaccae</name>
    <dbReference type="NCBI Taxonomy" id="1404360"/>
    <lineage>
        <taxon>Bacteria</taxon>
        <taxon>Bacillati</taxon>
        <taxon>Actinomycetota</taxon>
        <taxon>Thermoleophilia</taxon>
        <taxon>Solirubrobacterales</taxon>
        <taxon>Solirubrobacteraceae</taxon>
        <taxon>Solirubrobacter</taxon>
    </lineage>
</organism>
<reference evidence="1" key="1">
    <citation type="submission" date="2022-10" db="EMBL/GenBank/DDBJ databases">
        <title>The WGS of Solirubrobacter phytolaccae KCTC 29190.</title>
        <authorList>
            <person name="Jiang Z."/>
        </authorList>
    </citation>
    <scope>NUCLEOTIDE SEQUENCE</scope>
    <source>
        <strain evidence="1">KCTC 29190</strain>
    </source>
</reference>
<dbReference type="SUPFAM" id="SSF54427">
    <property type="entry name" value="NTF2-like"/>
    <property type="match status" value="1"/>
</dbReference>
<accession>A0A9X3NDZ5</accession>
<proteinExistence type="predicted"/>
<dbReference type="AlphaFoldDB" id="A0A9X3NDZ5"/>
<sequence>MTTEIAQFMRKLEHLWDEHLEALITRGDVEAAMSSMTAAPSVRHFPTSTGAEGREALAAFYRDTFLPHLPSELQWTRRSRTVDRFRLVDELTVSFLHDSELPWLIPGIPPTGRRASVTAIVIVEFHRGAIASQRTFWDSASLASQLGVTLDLATR</sequence>
<dbReference type="EMBL" id="JAPDDP010000048">
    <property type="protein sequence ID" value="MDA0183195.1"/>
    <property type="molecule type" value="Genomic_DNA"/>
</dbReference>
<evidence type="ECO:0000313" key="2">
    <source>
        <dbReference type="Proteomes" id="UP001147653"/>
    </source>
</evidence>